<dbReference type="SUPFAM" id="SSF51445">
    <property type="entry name" value="(Trans)glycosidases"/>
    <property type="match status" value="1"/>
</dbReference>
<proteinExistence type="predicted"/>
<dbReference type="InterPro" id="IPR001223">
    <property type="entry name" value="Glyco_hydro18_cat"/>
</dbReference>
<evidence type="ECO:0000313" key="3">
    <source>
        <dbReference type="Proteomes" id="UP001172159"/>
    </source>
</evidence>
<dbReference type="Pfam" id="PF00704">
    <property type="entry name" value="Glyco_hydro_18"/>
    <property type="match status" value="1"/>
</dbReference>
<accession>A0AA40DSI9</accession>
<sequence length="350" mass="38668">MAATPPHLESEIPRLVIYFQTTHDKGSRPISMLPLVFAQHIALTHLIVCTIHIHKDGVIHLNDHLPSDPRFKTLWLETYIMRQSGVKVMGMIGGAAGGSFTKSTLDSDDDRTFEHYYQQLAAVIRQYNLQGLDIDVEQPMSQHGINRLILRLRLDFGGTFIITLAPVASGLTSSYRSLSGFSYPVLEREHGQLIDFYNAQFYNGFGRMQSTTDFDNVVAAGWNPTKIVIGQLTDGWQGNAHAALNNTIVELQKKWGVIGGVMGWEYFNSLPGGEKAPWKWAQVMTKILRPGLVPEIRMTRETAMELTRAWVESARAGLAVICASVGGAVNPACAPSALIPNVDYMGMVNA</sequence>
<dbReference type="InterPro" id="IPR017853">
    <property type="entry name" value="GH"/>
</dbReference>
<keyword evidence="3" id="KW-1185">Reference proteome</keyword>
<dbReference type="Gene3D" id="3.20.20.80">
    <property type="entry name" value="Glycosidases"/>
    <property type="match status" value="1"/>
</dbReference>
<evidence type="ECO:0000259" key="1">
    <source>
        <dbReference type="PROSITE" id="PS51910"/>
    </source>
</evidence>
<dbReference type="GO" id="GO:0005975">
    <property type="term" value="P:carbohydrate metabolic process"/>
    <property type="evidence" value="ECO:0007669"/>
    <property type="project" value="InterPro"/>
</dbReference>
<evidence type="ECO:0000313" key="2">
    <source>
        <dbReference type="EMBL" id="KAK0710388.1"/>
    </source>
</evidence>
<keyword evidence="2" id="KW-0378">Hydrolase</keyword>
<reference evidence="2" key="1">
    <citation type="submission" date="2023-06" db="EMBL/GenBank/DDBJ databases">
        <title>Genome-scale phylogeny and comparative genomics of the fungal order Sordariales.</title>
        <authorList>
            <consortium name="Lawrence Berkeley National Laboratory"/>
            <person name="Hensen N."/>
            <person name="Bonometti L."/>
            <person name="Westerberg I."/>
            <person name="Brannstrom I.O."/>
            <person name="Guillou S."/>
            <person name="Cros-Aarteil S."/>
            <person name="Calhoun S."/>
            <person name="Haridas S."/>
            <person name="Kuo A."/>
            <person name="Mondo S."/>
            <person name="Pangilinan J."/>
            <person name="Riley R."/>
            <person name="Labutti K."/>
            <person name="Andreopoulos B."/>
            <person name="Lipzen A."/>
            <person name="Chen C."/>
            <person name="Yanf M."/>
            <person name="Daum C."/>
            <person name="Ng V."/>
            <person name="Clum A."/>
            <person name="Steindorff A."/>
            <person name="Ohm R."/>
            <person name="Martin F."/>
            <person name="Silar P."/>
            <person name="Natvig D."/>
            <person name="Lalanne C."/>
            <person name="Gautier V."/>
            <person name="Ament-Velasquez S.L."/>
            <person name="Kruys A."/>
            <person name="Hutchinson M.I."/>
            <person name="Powell A.J."/>
            <person name="Barry K."/>
            <person name="Miller A.N."/>
            <person name="Grigoriev I.V."/>
            <person name="Debuchy R."/>
            <person name="Gladieux P."/>
            <person name="Thoren M.H."/>
            <person name="Johannesson H."/>
        </authorList>
    </citation>
    <scope>NUCLEOTIDE SEQUENCE</scope>
    <source>
        <strain evidence="2">CBS 540.89</strain>
    </source>
</reference>
<dbReference type="AlphaFoldDB" id="A0AA40DSI9"/>
<dbReference type="Proteomes" id="UP001172159">
    <property type="component" value="Unassembled WGS sequence"/>
</dbReference>
<protein>
    <submittedName>
        <fullName evidence="2">Glycoside hydrolase superfamily</fullName>
    </submittedName>
</protein>
<dbReference type="PROSITE" id="PS51910">
    <property type="entry name" value="GH18_2"/>
    <property type="match status" value="1"/>
</dbReference>
<dbReference type="GO" id="GO:0016787">
    <property type="term" value="F:hydrolase activity"/>
    <property type="evidence" value="ECO:0007669"/>
    <property type="project" value="UniProtKB-KW"/>
</dbReference>
<gene>
    <name evidence="2" type="ORF">B0T21DRAFT_415947</name>
</gene>
<organism evidence="2 3">
    <name type="scientific">Apiosordaria backusii</name>
    <dbReference type="NCBI Taxonomy" id="314023"/>
    <lineage>
        <taxon>Eukaryota</taxon>
        <taxon>Fungi</taxon>
        <taxon>Dikarya</taxon>
        <taxon>Ascomycota</taxon>
        <taxon>Pezizomycotina</taxon>
        <taxon>Sordariomycetes</taxon>
        <taxon>Sordariomycetidae</taxon>
        <taxon>Sordariales</taxon>
        <taxon>Lasiosphaeriaceae</taxon>
        <taxon>Apiosordaria</taxon>
    </lineage>
</organism>
<dbReference type="EMBL" id="JAUKTV010000017">
    <property type="protein sequence ID" value="KAK0710388.1"/>
    <property type="molecule type" value="Genomic_DNA"/>
</dbReference>
<comment type="caution">
    <text evidence="2">The sequence shown here is derived from an EMBL/GenBank/DDBJ whole genome shotgun (WGS) entry which is preliminary data.</text>
</comment>
<name>A0AA40DSI9_9PEZI</name>
<feature type="domain" description="GH18" evidence="1">
    <location>
        <begin position="13"/>
        <end position="291"/>
    </location>
</feature>